<evidence type="ECO:0000256" key="2">
    <source>
        <dbReference type="SAM" id="MobiDB-lite"/>
    </source>
</evidence>
<dbReference type="InterPro" id="IPR000555">
    <property type="entry name" value="JAMM/MPN+_dom"/>
</dbReference>
<keyword evidence="3" id="KW-0812">Transmembrane</keyword>
<reference evidence="5" key="1">
    <citation type="journal article" date="2019" name="Mol. Ecol.">
        <title>Genome evolution and host-microbiome shifts correspond with intraspecific niche divergence within harmful algal bloom-forming Microcystis aeruginosa.</title>
        <authorList>
            <person name="Jackrel S.L."/>
            <person name="White J.D."/>
            <person name="Evans J.T."/>
            <person name="Buffin K."/>
            <person name="Hayden K."/>
            <person name="Sarnelle O."/>
            <person name="Denef V.J."/>
        </authorList>
    </citation>
    <scope>NUCLEOTIDE SEQUENCE</scope>
    <source>
        <strain evidence="5">G11-04</strain>
    </source>
</reference>
<dbReference type="SUPFAM" id="SSF102712">
    <property type="entry name" value="JAB1/MPN domain"/>
    <property type="match status" value="1"/>
</dbReference>
<evidence type="ECO:0000313" key="5">
    <source>
        <dbReference type="EMBL" id="NCS57022.1"/>
    </source>
</evidence>
<keyword evidence="3" id="KW-0472">Membrane</keyword>
<keyword evidence="1" id="KW-0645">Protease</keyword>
<evidence type="ECO:0000313" key="6">
    <source>
        <dbReference type="Proteomes" id="UP000799330"/>
    </source>
</evidence>
<sequence>MSNREEINIVWQESDDVYKPIPKNLRDFMAQKGINRKPKESVYRVYINADALSNLKTHLKTNLRVEQGGILFGNAYQDTDLGIYVDITAAVAAPATVGTGAHLDFTPHSWNGIMDYAKAQHPDDNIVGWYHSHPNLSAFMSGTDMNTQQAFFYHSWCLSIVYDPCREDIKFFLGRTAQQIKPKIYGNVGATLQDEKYQEERTDKDKIGGRDNPPRNTKRPKQNSDVIRILILSVIIVIFLFLLANLLGLGNIFNSQQHNSPFDFYIEEMSSKDFQNLRELSNSHPEYLKSSVIKGGDKLGSGERVKLLVAKPSQKQSIQSVNLKYQEIDLSRKIDIVDARSIFDPHFDLYFQGTNIQPGIIPISVDENADKGFIFFMYSYNSNPNQGDLGKSVESVDSVIYIPNRIEYLTKNTSHLQRIREGLKESGRDYYEQQ</sequence>
<feature type="region of interest" description="Disordered" evidence="2">
    <location>
        <begin position="195"/>
        <end position="220"/>
    </location>
</feature>
<gene>
    <name evidence="5" type="ORF">GPJ16_08730</name>
</gene>
<dbReference type="Pfam" id="PF01398">
    <property type="entry name" value="JAB"/>
    <property type="match status" value="1"/>
</dbReference>
<protein>
    <recommendedName>
        <fullName evidence="4">MPN domain-containing protein</fullName>
    </recommendedName>
</protein>
<dbReference type="PROSITE" id="PS50249">
    <property type="entry name" value="MPN"/>
    <property type="match status" value="1"/>
</dbReference>
<keyword evidence="1" id="KW-0482">Metalloprotease</keyword>
<feature type="domain" description="MPN" evidence="4">
    <location>
        <begin position="45"/>
        <end position="191"/>
    </location>
</feature>
<feature type="transmembrane region" description="Helical" evidence="3">
    <location>
        <begin position="229"/>
        <end position="253"/>
    </location>
</feature>
<dbReference type="Proteomes" id="UP000799330">
    <property type="component" value="Unassembled WGS sequence"/>
</dbReference>
<accession>A0A966L530</accession>
<keyword evidence="3" id="KW-1133">Transmembrane helix</keyword>
<feature type="compositionally biased region" description="Basic and acidic residues" evidence="2">
    <location>
        <begin position="195"/>
        <end position="213"/>
    </location>
</feature>
<evidence type="ECO:0000259" key="4">
    <source>
        <dbReference type="PROSITE" id="PS50249"/>
    </source>
</evidence>
<evidence type="ECO:0000256" key="1">
    <source>
        <dbReference type="ARBA" id="ARBA00023049"/>
    </source>
</evidence>
<organism evidence="5 6">
    <name type="scientific">Microcystis aeruginosa G11-04</name>
    <dbReference type="NCBI Taxonomy" id="2685956"/>
    <lineage>
        <taxon>Bacteria</taxon>
        <taxon>Bacillati</taxon>
        <taxon>Cyanobacteriota</taxon>
        <taxon>Cyanophyceae</taxon>
        <taxon>Oscillatoriophycideae</taxon>
        <taxon>Chroococcales</taxon>
        <taxon>Microcystaceae</taxon>
        <taxon>Microcystis</taxon>
    </lineage>
</organism>
<comment type="caution">
    <text evidence="5">The sequence shown here is derived from an EMBL/GenBank/DDBJ whole genome shotgun (WGS) entry which is preliminary data.</text>
</comment>
<dbReference type="AlphaFoldDB" id="A0A966L530"/>
<proteinExistence type="predicted"/>
<evidence type="ECO:0000256" key="3">
    <source>
        <dbReference type="SAM" id="Phobius"/>
    </source>
</evidence>
<dbReference type="GO" id="GO:0008237">
    <property type="term" value="F:metallopeptidase activity"/>
    <property type="evidence" value="ECO:0007669"/>
    <property type="project" value="UniProtKB-KW"/>
</dbReference>
<name>A0A966L530_MICAE</name>
<dbReference type="Gene3D" id="3.40.140.10">
    <property type="entry name" value="Cytidine Deaminase, domain 2"/>
    <property type="match status" value="1"/>
</dbReference>
<dbReference type="InterPro" id="IPR037518">
    <property type="entry name" value="MPN"/>
</dbReference>
<dbReference type="EMBL" id="JAADAI010000091">
    <property type="protein sequence ID" value="NCS57022.1"/>
    <property type="molecule type" value="Genomic_DNA"/>
</dbReference>
<keyword evidence="1" id="KW-0378">Hydrolase</keyword>